<dbReference type="PANTHER" id="PTHR47723:SF24">
    <property type="entry name" value="RNASE H TYPE-1 DOMAIN-CONTAINING PROTEIN"/>
    <property type="match status" value="1"/>
</dbReference>
<protein>
    <recommendedName>
        <fullName evidence="1">RNase H type-1 domain-containing protein</fullName>
    </recommendedName>
</protein>
<reference evidence="3" key="1">
    <citation type="journal article" date="2019" name="Nat. Commun.">
        <title>The genome of broomcorn millet.</title>
        <authorList>
            <person name="Zou C."/>
            <person name="Miki D."/>
            <person name="Li D."/>
            <person name="Tang Q."/>
            <person name="Xiao L."/>
            <person name="Rajput S."/>
            <person name="Deng P."/>
            <person name="Jia W."/>
            <person name="Huang R."/>
            <person name="Zhang M."/>
            <person name="Sun Y."/>
            <person name="Hu J."/>
            <person name="Fu X."/>
            <person name="Schnable P.S."/>
            <person name="Li F."/>
            <person name="Zhang H."/>
            <person name="Feng B."/>
            <person name="Zhu X."/>
            <person name="Liu R."/>
            <person name="Schnable J.C."/>
            <person name="Zhu J.-K."/>
            <person name="Zhang H."/>
        </authorList>
    </citation>
    <scope>NUCLEOTIDE SEQUENCE [LARGE SCALE GENOMIC DNA]</scope>
</reference>
<dbReference type="STRING" id="4540.A0A3L6RK97"/>
<dbReference type="AlphaFoldDB" id="A0A3L6RK97"/>
<evidence type="ECO:0000313" key="2">
    <source>
        <dbReference type="EMBL" id="RLN04846.1"/>
    </source>
</evidence>
<dbReference type="GO" id="GO:0004523">
    <property type="term" value="F:RNA-DNA hybrid ribonuclease activity"/>
    <property type="evidence" value="ECO:0007669"/>
    <property type="project" value="InterPro"/>
</dbReference>
<dbReference type="PANTHER" id="PTHR47723">
    <property type="entry name" value="OS05G0353850 PROTEIN"/>
    <property type="match status" value="1"/>
</dbReference>
<evidence type="ECO:0000259" key="1">
    <source>
        <dbReference type="Pfam" id="PF13456"/>
    </source>
</evidence>
<dbReference type="Gene3D" id="3.30.420.10">
    <property type="entry name" value="Ribonuclease H-like superfamily/Ribonuclease H"/>
    <property type="match status" value="1"/>
</dbReference>
<dbReference type="Pfam" id="PF13456">
    <property type="entry name" value="RVT_3"/>
    <property type="match status" value="1"/>
</dbReference>
<dbReference type="OrthoDB" id="690769at2759"/>
<dbReference type="InterPro" id="IPR053151">
    <property type="entry name" value="RNase_H-like"/>
</dbReference>
<evidence type="ECO:0000313" key="3">
    <source>
        <dbReference type="Proteomes" id="UP000275267"/>
    </source>
</evidence>
<dbReference type="GO" id="GO:0003676">
    <property type="term" value="F:nucleic acid binding"/>
    <property type="evidence" value="ECO:0007669"/>
    <property type="project" value="InterPro"/>
</dbReference>
<accession>A0A3L6RK97</accession>
<comment type="caution">
    <text evidence="2">The sequence shown here is derived from an EMBL/GenBank/DDBJ whole genome shotgun (WGS) entry which is preliminary data.</text>
</comment>
<dbReference type="Proteomes" id="UP000275267">
    <property type="component" value="Unassembled WGS sequence"/>
</dbReference>
<dbReference type="InterPro" id="IPR002156">
    <property type="entry name" value="RNaseH_domain"/>
</dbReference>
<feature type="domain" description="RNase H type-1" evidence="1">
    <location>
        <begin position="52"/>
        <end position="173"/>
    </location>
</feature>
<dbReference type="InterPro" id="IPR036397">
    <property type="entry name" value="RNaseH_sf"/>
</dbReference>
<gene>
    <name evidence="2" type="ORF">C2845_PM13G07950</name>
</gene>
<keyword evidence="3" id="KW-1185">Reference proteome</keyword>
<sequence length="205" mass="22608">MSYWESLTDGVPKGEGDQKGKRALACNVTKATCKDRSKQAWNPPDEGWIKVNVDAAYVEASGEAGIGVAIRDHRGSVLLSEWKKVFDAGSAEEIEAQACREGLVLAAEWTPDSTILESDCSTVARYLANPKIQRTAACYVIREAVEISRSLPRIVFRHIGRASNTLAHKLAQLARRLNHSAVWRNRCPASVEHLVAQDVNTRIIQ</sequence>
<dbReference type="InterPro" id="IPR044730">
    <property type="entry name" value="RNase_H-like_dom_plant"/>
</dbReference>
<proteinExistence type="predicted"/>
<name>A0A3L6RK97_PANMI</name>
<dbReference type="SUPFAM" id="SSF53098">
    <property type="entry name" value="Ribonuclease H-like"/>
    <property type="match status" value="1"/>
</dbReference>
<dbReference type="CDD" id="cd06222">
    <property type="entry name" value="RNase_H_like"/>
    <property type="match status" value="1"/>
</dbReference>
<dbReference type="InterPro" id="IPR012337">
    <property type="entry name" value="RNaseH-like_sf"/>
</dbReference>
<dbReference type="EMBL" id="PQIB02000008">
    <property type="protein sequence ID" value="RLN04846.1"/>
    <property type="molecule type" value="Genomic_DNA"/>
</dbReference>
<organism evidence="2 3">
    <name type="scientific">Panicum miliaceum</name>
    <name type="common">Proso millet</name>
    <name type="synonym">Broomcorn millet</name>
    <dbReference type="NCBI Taxonomy" id="4540"/>
    <lineage>
        <taxon>Eukaryota</taxon>
        <taxon>Viridiplantae</taxon>
        <taxon>Streptophyta</taxon>
        <taxon>Embryophyta</taxon>
        <taxon>Tracheophyta</taxon>
        <taxon>Spermatophyta</taxon>
        <taxon>Magnoliopsida</taxon>
        <taxon>Liliopsida</taxon>
        <taxon>Poales</taxon>
        <taxon>Poaceae</taxon>
        <taxon>PACMAD clade</taxon>
        <taxon>Panicoideae</taxon>
        <taxon>Panicodae</taxon>
        <taxon>Paniceae</taxon>
        <taxon>Panicinae</taxon>
        <taxon>Panicum</taxon>
        <taxon>Panicum sect. Panicum</taxon>
    </lineage>
</organism>